<dbReference type="InterPro" id="IPR018253">
    <property type="entry name" value="DnaJ_domain_CS"/>
</dbReference>
<accession>A0A1A8W8D0</accession>
<dbReference type="AlphaFoldDB" id="A0A1A8W8D0"/>
<reference evidence="4" key="1">
    <citation type="submission" date="2016-05" db="EMBL/GenBank/DDBJ databases">
        <authorList>
            <person name="Naeem Raeece"/>
        </authorList>
    </citation>
    <scope>NUCLEOTIDE SEQUENCE [LARGE SCALE GENOMIC DNA]</scope>
</reference>
<proteinExistence type="predicted"/>
<evidence type="ECO:0000259" key="2">
    <source>
        <dbReference type="PROSITE" id="PS50076"/>
    </source>
</evidence>
<organism evidence="3 4">
    <name type="scientific">Plasmodium ovale curtisi</name>
    <dbReference type="NCBI Taxonomy" id="864141"/>
    <lineage>
        <taxon>Eukaryota</taxon>
        <taxon>Sar</taxon>
        <taxon>Alveolata</taxon>
        <taxon>Apicomplexa</taxon>
        <taxon>Aconoidasida</taxon>
        <taxon>Haemosporida</taxon>
        <taxon>Plasmodiidae</taxon>
        <taxon>Plasmodium</taxon>
        <taxon>Plasmodium (Plasmodium)</taxon>
    </lineage>
</organism>
<evidence type="ECO:0000313" key="3">
    <source>
        <dbReference type="EMBL" id="SBS87442.1"/>
    </source>
</evidence>
<dbReference type="Pfam" id="PF00226">
    <property type="entry name" value="DnaJ"/>
    <property type="match status" value="1"/>
</dbReference>
<dbReference type="Proteomes" id="UP000078560">
    <property type="component" value="Unassembled WGS sequence"/>
</dbReference>
<feature type="compositionally biased region" description="Polar residues" evidence="1">
    <location>
        <begin position="172"/>
        <end position="181"/>
    </location>
</feature>
<feature type="domain" description="J" evidence="2">
    <location>
        <begin position="47"/>
        <end position="123"/>
    </location>
</feature>
<name>A0A1A8W8D0_PLAOA</name>
<dbReference type="InterPro" id="IPR036869">
    <property type="entry name" value="J_dom_sf"/>
</dbReference>
<sequence>MTKKYPTPDTWGNELLYSVSNVILIVLYKIFRKMDTSFIPKELMGKDVYKILGLSFSDANKENIRMIIRKKYLRCALVLHPDKKEVQPKEKEEEMYAENFSILKCAYEFLMNETLRKKYNLYIQRKGKTNPTINNTSLNRFLDKKKVVAAQHQKYIYKKKLEEREKNKDDAFSSTGKTGINEQKEQRTKKQRDLNSIKMKNEEFVKKRREDVTKQHTDDATEVQSAPFTEARFSERCTFERTSIHARQIEIYLQNYVRNIDLLTSYMKRKTFLTFFINFNFRKYHLNINEEDTLGERKVGYIIFTHPIEAVRAYTHYKQNIQQIDSAFKLRLQDHCSESVGMEHLDTSQRGASTREEGNIDEMMKEMVEEIDKVFASS</sequence>
<dbReference type="PROSITE" id="PS50076">
    <property type="entry name" value="DNAJ_2"/>
    <property type="match status" value="1"/>
</dbReference>
<dbReference type="EMBL" id="FLQU01000576">
    <property type="protein sequence ID" value="SBS87442.1"/>
    <property type="molecule type" value="Genomic_DNA"/>
</dbReference>
<feature type="region of interest" description="Disordered" evidence="1">
    <location>
        <begin position="167"/>
        <end position="195"/>
    </location>
</feature>
<dbReference type="InterPro" id="IPR001623">
    <property type="entry name" value="DnaJ_domain"/>
</dbReference>
<protein>
    <submittedName>
        <fullName evidence="3">DnaJ protein, putative</fullName>
    </submittedName>
</protein>
<evidence type="ECO:0000313" key="4">
    <source>
        <dbReference type="Proteomes" id="UP000078560"/>
    </source>
</evidence>
<dbReference type="SUPFAM" id="SSF46565">
    <property type="entry name" value="Chaperone J-domain"/>
    <property type="match status" value="1"/>
</dbReference>
<dbReference type="PROSITE" id="PS00636">
    <property type="entry name" value="DNAJ_1"/>
    <property type="match status" value="1"/>
</dbReference>
<feature type="compositionally biased region" description="Basic and acidic residues" evidence="1">
    <location>
        <begin position="182"/>
        <end position="195"/>
    </location>
</feature>
<dbReference type="Gene3D" id="1.10.287.110">
    <property type="entry name" value="DnaJ domain"/>
    <property type="match status" value="1"/>
</dbReference>
<gene>
    <name evidence="3" type="ORF">POVCU2_0042690</name>
</gene>
<dbReference type="SMART" id="SM00271">
    <property type="entry name" value="DnaJ"/>
    <property type="match status" value="1"/>
</dbReference>
<dbReference type="CDD" id="cd06257">
    <property type="entry name" value="DnaJ"/>
    <property type="match status" value="1"/>
</dbReference>
<evidence type="ECO:0000256" key="1">
    <source>
        <dbReference type="SAM" id="MobiDB-lite"/>
    </source>
</evidence>